<evidence type="ECO:0000259" key="2">
    <source>
        <dbReference type="Pfam" id="PF13472"/>
    </source>
</evidence>
<evidence type="ECO:0000313" key="4">
    <source>
        <dbReference type="Proteomes" id="UP000077143"/>
    </source>
</evidence>
<dbReference type="PANTHER" id="PTHR43784:SF2">
    <property type="entry name" value="GDSL-LIKE LIPASE_ACYLHYDROLASE, PUTATIVE (AFU_ORTHOLOGUE AFUA_2G00820)-RELATED"/>
    <property type="match status" value="1"/>
</dbReference>
<organism evidence="3 4">
    <name type="scientific">Mycobacterium adipatum</name>
    <dbReference type="NCBI Taxonomy" id="1682113"/>
    <lineage>
        <taxon>Bacteria</taxon>
        <taxon>Bacillati</taxon>
        <taxon>Actinomycetota</taxon>
        <taxon>Actinomycetes</taxon>
        <taxon>Mycobacteriales</taxon>
        <taxon>Mycobacteriaceae</taxon>
        <taxon>Mycobacterium</taxon>
    </lineage>
</organism>
<proteinExistence type="predicted"/>
<dbReference type="InterPro" id="IPR053140">
    <property type="entry name" value="GDSL_Rv0518-like"/>
</dbReference>
<dbReference type="STRING" id="1682113.A7U43_15755"/>
<dbReference type="PANTHER" id="PTHR43784">
    <property type="entry name" value="GDSL-LIKE LIPASE/ACYLHYDROLASE, PUTATIVE (AFU_ORTHOLOGUE AFUA_2G00820)-RELATED"/>
    <property type="match status" value="1"/>
</dbReference>
<dbReference type="Pfam" id="PF13472">
    <property type="entry name" value="Lipase_GDSL_2"/>
    <property type="match status" value="1"/>
</dbReference>
<dbReference type="NCBIfam" id="NF045548">
    <property type="entry name" value="GDSL_lipase"/>
    <property type="match status" value="1"/>
</dbReference>
<evidence type="ECO:0000313" key="3">
    <source>
        <dbReference type="EMBL" id="ANE80572.1"/>
    </source>
</evidence>
<accession>A0A172UNA4</accession>
<dbReference type="CDD" id="cd00229">
    <property type="entry name" value="SGNH_hydrolase"/>
    <property type="match status" value="1"/>
</dbReference>
<dbReference type="KEGG" id="madi:A7U43_15755"/>
<reference evidence="3 4" key="1">
    <citation type="submission" date="2016-05" db="EMBL/GenBank/DDBJ databases">
        <title>Complete genome sequence of a phthalic acid esters degrading Mycobacterium sp. YC-RL4.</title>
        <authorList>
            <person name="Ren L."/>
            <person name="Fan S."/>
            <person name="Ruth N."/>
            <person name="Jia Y."/>
            <person name="Wang J."/>
            <person name="Qiao C."/>
        </authorList>
    </citation>
    <scope>NUCLEOTIDE SEQUENCE [LARGE SCALE GENOMIC DNA]</scope>
    <source>
        <strain evidence="3 4">YC-RL4</strain>
    </source>
</reference>
<dbReference type="Proteomes" id="UP000077143">
    <property type="component" value="Chromosome"/>
</dbReference>
<dbReference type="RefSeq" id="WP_067997054.1">
    <property type="nucleotide sequence ID" value="NZ_CP015596.1"/>
</dbReference>
<protein>
    <recommendedName>
        <fullName evidence="2">SGNH hydrolase-type esterase domain-containing protein</fullName>
    </recommendedName>
</protein>
<evidence type="ECO:0000256" key="1">
    <source>
        <dbReference type="SAM" id="SignalP"/>
    </source>
</evidence>
<dbReference type="OrthoDB" id="8215557at2"/>
<feature type="chain" id="PRO_5039484744" description="SGNH hydrolase-type esterase domain-containing protein" evidence="1">
    <location>
        <begin position="22"/>
        <end position="227"/>
    </location>
</feature>
<dbReference type="InterPro" id="IPR054624">
    <property type="entry name" value="GDSL_Rv0518"/>
</dbReference>
<dbReference type="SUPFAM" id="SSF52266">
    <property type="entry name" value="SGNH hydrolase"/>
    <property type="match status" value="1"/>
</dbReference>
<gene>
    <name evidence="3" type="ORF">A7U43_15755</name>
</gene>
<sequence>MRRVAVVVVSLALLIAGVPPSAPSVQLAGRESTLSRIAVISDSYTTGTDLGGLGVNGWPSLAWRILAEEGRPVAADVAAEGRAGYGVRGDHNSTFGDLTARAVRPDDAVVVFFGSRNDQPVDAIEVAGLARNAFELARRRAPTARFLVIGPPWPTADVPVRIMQIRDALAIVAQASGARFVDPLVERWFVGRPELIGVDGVHPTDSGHRYIAERIAGLIAAELPAAR</sequence>
<dbReference type="InterPro" id="IPR013830">
    <property type="entry name" value="SGNH_hydro"/>
</dbReference>
<feature type="signal peptide" evidence="1">
    <location>
        <begin position="1"/>
        <end position="21"/>
    </location>
</feature>
<name>A0A172UNA4_9MYCO</name>
<dbReference type="AlphaFoldDB" id="A0A172UNA4"/>
<dbReference type="Gene3D" id="3.40.50.1110">
    <property type="entry name" value="SGNH hydrolase"/>
    <property type="match status" value="1"/>
</dbReference>
<feature type="domain" description="SGNH hydrolase-type esterase" evidence="2">
    <location>
        <begin position="42"/>
        <end position="209"/>
    </location>
</feature>
<keyword evidence="1" id="KW-0732">Signal</keyword>
<dbReference type="InterPro" id="IPR036514">
    <property type="entry name" value="SGNH_hydro_sf"/>
</dbReference>
<keyword evidence="4" id="KW-1185">Reference proteome</keyword>
<dbReference type="EMBL" id="CP015596">
    <property type="protein sequence ID" value="ANE80572.1"/>
    <property type="molecule type" value="Genomic_DNA"/>
</dbReference>